<feature type="binding site" evidence="5">
    <location>
        <position position="239"/>
    </location>
    <ligand>
        <name>Mg(2+)</name>
        <dbReference type="ChEBI" id="CHEBI:18420"/>
        <label>2</label>
    </ligand>
</feature>
<dbReference type="InterPro" id="IPR000312">
    <property type="entry name" value="Glycosyl_Trfase_fam3"/>
</dbReference>
<comment type="catalytic activity">
    <reaction evidence="5">
        <text>N-(5-phospho-beta-D-ribosyl)anthranilate + diphosphate = 5-phospho-alpha-D-ribose 1-diphosphate + anthranilate</text>
        <dbReference type="Rhea" id="RHEA:11768"/>
        <dbReference type="ChEBI" id="CHEBI:16567"/>
        <dbReference type="ChEBI" id="CHEBI:18277"/>
        <dbReference type="ChEBI" id="CHEBI:33019"/>
        <dbReference type="ChEBI" id="CHEBI:58017"/>
        <dbReference type="EC" id="2.4.2.18"/>
    </reaction>
</comment>
<feature type="binding site" evidence="5">
    <location>
        <position position="90"/>
    </location>
    <ligand>
        <name>5-phospho-alpha-D-ribose 1-diphosphate</name>
        <dbReference type="ChEBI" id="CHEBI:58017"/>
    </ligand>
</feature>
<comment type="subunit">
    <text evidence="5">Homodimer.</text>
</comment>
<organism evidence="8 10">
    <name type="scientific">Acetobacterium wieringae</name>
    <dbReference type="NCBI Taxonomy" id="52694"/>
    <lineage>
        <taxon>Bacteria</taxon>
        <taxon>Bacillati</taxon>
        <taxon>Bacillota</taxon>
        <taxon>Clostridia</taxon>
        <taxon>Eubacteriales</taxon>
        <taxon>Eubacteriaceae</taxon>
        <taxon>Acetobacterium</taxon>
    </lineage>
</organism>
<comment type="cofactor">
    <cofactor evidence="5">
        <name>Mg(2+)</name>
        <dbReference type="ChEBI" id="CHEBI:18420"/>
    </cofactor>
    <text evidence="5">Binds 2 magnesium ions per monomer.</text>
</comment>
<keyword evidence="3 5" id="KW-0822">Tryptophan biosynthesis</keyword>
<dbReference type="HAMAP" id="MF_00211">
    <property type="entry name" value="TrpD"/>
    <property type="match status" value="1"/>
</dbReference>
<reference evidence="8 10" key="1">
    <citation type="submission" date="2015-09" db="EMBL/GenBank/DDBJ databases">
        <title>Genome sequence of Acetobacterium wieringae DSM 1911.</title>
        <authorList>
            <person name="Poehlein A."/>
            <person name="Bengelsdorf F.R."/>
            <person name="Schiel-Bengelsdorf B."/>
            <person name="Duerre P."/>
            <person name="Daniel R."/>
        </authorList>
    </citation>
    <scope>NUCLEOTIDE SEQUENCE [LARGE SCALE GENOMIC DNA]</scope>
    <source>
        <strain evidence="8 10">DSM 1911</strain>
    </source>
</reference>
<dbReference type="PANTHER" id="PTHR43285">
    <property type="entry name" value="ANTHRANILATE PHOSPHORIBOSYLTRANSFERASE"/>
    <property type="match status" value="1"/>
</dbReference>
<keyword evidence="5" id="KW-0460">Magnesium</keyword>
<feature type="binding site" evidence="5">
    <location>
        <position position="239"/>
    </location>
    <ligand>
        <name>Mg(2+)</name>
        <dbReference type="ChEBI" id="CHEBI:18420"/>
        <label>1</label>
    </ligand>
</feature>
<dbReference type="InterPro" id="IPR005940">
    <property type="entry name" value="Anthranilate_Pribosyl_Tfrase"/>
</dbReference>
<dbReference type="EC" id="2.4.2.18" evidence="5"/>
<evidence type="ECO:0000256" key="5">
    <source>
        <dbReference type="HAMAP-Rule" id="MF_00211"/>
    </source>
</evidence>
<dbReference type="Pfam" id="PF02885">
    <property type="entry name" value="Glycos_trans_3N"/>
    <property type="match status" value="1"/>
</dbReference>
<evidence type="ECO:0000256" key="4">
    <source>
        <dbReference type="ARBA" id="ARBA00023141"/>
    </source>
</evidence>
<keyword evidence="1 5" id="KW-0328">Glycosyltransferase</keyword>
<evidence type="ECO:0000313" key="8">
    <source>
        <dbReference type="EMBL" id="OFV70195.1"/>
    </source>
</evidence>
<dbReference type="GO" id="GO:0000287">
    <property type="term" value="F:magnesium ion binding"/>
    <property type="evidence" value="ECO:0007669"/>
    <property type="project" value="UniProtKB-UniRule"/>
</dbReference>
<feature type="binding site" evidence="5">
    <location>
        <begin position="100"/>
        <end position="103"/>
    </location>
    <ligand>
        <name>5-phospho-alpha-D-ribose 1-diphosphate</name>
        <dbReference type="ChEBI" id="CHEBI:58017"/>
    </ligand>
</feature>
<reference evidence="9" key="2">
    <citation type="submission" date="2021-11" db="EMBL/GenBank/DDBJ databases">
        <title>Isoprene-degrading acetogen.</title>
        <authorList>
            <person name="Yang Y."/>
            <person name="Jin H."/>
            <person name="Yan J."/>
        </authorList>
    </citation>
    <scope>NUCLEOTIDE SEQUENCE</scope>
    <source>
        <strain evidence="9">Berkeley</strain>
    </source>
</reference>
<dbReference type="Gene3D" id="1.20.970.10">
    <property type="entry name" value="Transferase, Pyrimidine Nucleoside Phosphorylase, Chain C"/>
    <property type="match status" value="1"/>
</dbReference>
<evidence type="ECO:0000313" key="9">
    <source>
        <dbReference type="EMBL" id="UYO63038.1"/>
    </source>
</evidence>
<evidence type="ECO:0000256" key="2">
    <source>
        <dbReference type="ARBA" id="ARBA00022679"/>
    </source>
</evidence>
<feature type="domain" description="Glycosyl transferase family 3" evidence="6">
    <location>
        <begin position="84"/>
        <end position="339"/>
    </location>
</feature>
<feature type="binding site" evidence="5">
    <location>
        <begin position="118"/>
        <end position="126"/>
    </location>
    <ligand>
        <name>5-phospho-alpha-D-ribose 1-diphosphate</name>
        <dbReference type="ChEBI" id="CHEBI:58017"/>
    </ligand>
</feature>
<dbReference type="InterPro" id="IPR036320">
    <property type="entry name" value="Glycosyl_Trfase_fam3_N_dom_sf"/>
</dbReference>
<dbReference type="EMBL" id="LKEU01000033">
    <property type="protein sequence ID" value="OFV70195.1"/>
    <property type="molecule type" value="Genomic_DNA"/>
</dbReference>
<dbReference type="STRING" id="52694.ACWI_24000"/>
<feature type="domain" description="Glycosyl transferase family 3 N-terminal" evidence="7">
    <location>
        <begin position="12"/>
        <end position="70"/>
    </location>
</feature>
<proteinExistence type="inferred from homology"/>
<evidence type="ECO:0000259" key="6">
    <source>
        <dbReference type="Pfam" id="PF00591"/>
    </source>
</evidence>
<comment type="similarity">
    <text evidence="5">Belongs to the anthranilate phosphoribosyltransferase family.</text>
</comment>
<dbReference type="InterPro" id="IPR035902">
    <property type="entry name" value="Nuc_phospho_transferase"/>
</dbReference>
<dbReference type="RefSeq" id="WP_070371675.1">
    <property type="nucleotide sequence ID" value="NZ_CABIIK010000001.1"/>
</dbReference>
<dbReference type="SUPFAM" id="SSF52418">
    <property type="entry name" value="Nucleoside phosphorylase/phosphoribosyltransferase catalytic domain"/>
    <property type="match status" value="1"/>
</dbReference>
<comment type="function">
    <text evidence="5">Catalyzes the transfer of the phosphoribosyl group of 5-phosphorylribose-1-pyrophosphate (PRPP) to anthranilate to yield N-(5'-phosphoribosyl)-anthranilate (PRA).</text>
</comment>
<feature type="binding site" evidence="5">
    <location>
        <position position="102"/>
    </location>
    <ligand>
        <name>Mg(2+)</name>
        <dbReference type="ChEBI" id="CHEBI:18420"/>
        <label>1</label>
    </ligand>
</feature>
<dbReference type="NCBIfam" id="TIGR01245">
    <property type="entry name" value="trpD"/>
    <property type="match status" value="1"/>
</dbReference>
<feature type="binding site" evidence="5">
    <location>
        <position position="130"/>
    </location>
    <ligand>
        <name>5-phospho-alpha-D-ribose 1-diphosphate</name>
        <dbReference type="ChEBI" id="CHEBI:58017"/>
    </ligand>
</feature>
<feature type="binding site" evidence="5">
    <location>
        <position position="238"/>
    </location>
    <ligand>
        <name>Mg(2+)</name>
        <dbReference type="ChEBI" id="CHEBI:18420"/>
        <label>2</label>
    </ligand>
</feature>
<evidence type="ECO:0000313" key="10">
    <source>
        <dbReference type="Proteomes" id="UP000176244"/>
    </source>
</evidence>
<dbReference type="OrthoDB" id="9806430at2"/>
<sequence length="370" mass="40082">MEKTISMKDYGQVITQLINKENLSKDDSKEMFMEILSDKQTAMQQGAFLAALSAKGATPAEVAGSFEAIYEVDTFKVEPVTEFPIVDNCGTGMDSFKTFNISTVASIIAAAAGIPMAKHGSRALTSVCGTIDVLEALGIDMDSNVDLVKESIEKAGIGIFNGMSPEVHPVALGRVLSQISFGSVLNISASLANPALPQYGVRGVYSKEMLDFVPQIMAEIGYKRAIVVFGEVGDQAIDEASTLGTTHIAELKEDGSVEKYTFNPQDMLITPGIVDEIRTFNSVEESALCIVRLLKGKETKTREDIVALNAGLILYLRDKAPSIREGYEMALELIHNGAAWEKLKTWVNYQNRDGVKGLKILSALEKKVQG</sequence>
<dbReference type="PANTHER" id="PTHR43285:SF2">
    <property type="entry name" value="ANTHRANILATE PHOSPHORIBOSYLTRANSFERASE"/>
    <property type="match status" value="1"/>
</dbReference>
<name>A0A1F2PGJ8_9FIRM</name>
<feature type="binding site" evidence="5">
    <location>
        <position position="98"/>
    </location>
    <ligand>
        <name>5-phospho-alpha-D-ribose 1-diphosphate</name>
        <dbReference type="ChEBI" id="CHEBI:58017"/>
    </ligand>
</feature>
<dbReference type="Proteomes" id="UP001163550">
    <property type="component" value="Chromosome"/>
</dbReference>
<dbReference type="Proteomes" id="UP000176244">
    <property type="component" value="Unassembled WGS sequence"/>
</dbReference>
<comment type="pathway">
    <text evidence="5">Amino-acid biosynthesis; L-tryptophan biosynthesis; L-tryptophan from chorismate: step 2/5.</text>
</comment>
<keyword evidence="5" id="KW-0028">Amino-acid biosynthesis</keyword>
<evidence type="ECO:0000256" key="1">
    <source>
        <dbReference type="ARBA" id="ARBA00022676"/>
    </source>
</evidence>
<dbReference type="GO" id="GO:0005829">
    <property type="term" value="C:cytosol"/>
    <property type="evidence" value="ECO:0007669"/>
    <property type="project" value="TreeGrafter"/>
</dbReference>
<dbReference type="Gene3D" id="3.40.1030.10">
    <property type="entry name" value="Nucleoside phosphorylase/phosphoribosyltransferase catalytic domain"/>
    <property type="match status" value="1"/>
</dbReference>
<protein>
    <recommendedName>
        <fullName evidence="5">Anthranilate phosphoribosyltransferase</fullName>
        <ecNumber evidence="5">2.4.2.18</ecNumber>
    </recommendedName>
</protein>
<dbReference type="InterPro" id="IPR017459">
    <property type="entry name" value="Glycosyl_Trfase_fam3_N_dom"/>
</dbReference>
<evidence type="ECO:0000313" key="11">
    <source>
        <dbReference type="Proteomes" id="UP001163550"/>
    </source>
</evidence>
<evidence type="ECO:0000259" key="7">
    <source>
        <dbReference type="Pfam" id="PF02885"/>
    </source>
</evidence>
<dbReference type="AlphaFoldDB" id="A0A1F2PGJ8"/>
<keyword evidence="4 5" id="KW-0057">Aromatic amino acid biosynthesis</keyword>
<dbReference type="EMBL" id="CP087994">
    <property type="protein sequence ID" value="UYO63038.1"/>
    <property type="molecule type" value="Genomic_DNA"/>
</dbReference>
<gene>
    <name evidence="8" type="primary">trpD2</name>
    <name evidence="5 9" type="synonym">trpD</name>
    <name evidence="8" type="ORF">ACWI_24000</name>
    <name evidence="9" type="ORF">LNN31_00905</name>
</gene>
<comment type="caution">
    <text evidence="5">Lacks conserved residue(s) required for the propagation of feature annotation.</text>
</comment>
<keyword evidence="2 5" id="KW-0808">Transferase</keyword>
<dbReference type="GO" id="GO:0004048">
    <property type="term" value="F:anthranilate phosphoribosyltransferase activity"/>
    <property type="evidence" value="ECO:0007669"/>
    <property type="project" value="UniProtKB-UniRule"/>
</dbReference>
<accession>A0A1F2PGJ8</accession>
<dbReference type="SUPFAM" id="SSF47648">
    <property type="entry name" value="Nucleoside phosphorylase/phosphoribosyltransferase N-terminal domain"/>
    <property type="match status" value="1"/>
</dbReference>
<dbReference type="GO" id="GO:0000162">
    <property type="term" value="P:L-tryptophan biosynthetic process"/>
    <property type="evidence" value="ECO:0007669"/>
    <property type="project" value="UniProtKB-UniRule"/>
</dbReference>
<dbReference type="Pfam" id="PF00591">
    <property type="entry name" value="Glycos_transf_3"/>
    <property type="match status" value="1"/>
</dbReference>
<evidence type="ECO:0000256" key="3">
    <source>
        <dbReference type="ARBA" id="ARBA00022822"/>
    </source>
</evidence>
<feature type="binding site" evidence="5">
    <location>
        <position position="90"/>
    </location>
    <ligand>
        <name>anthranilate</name>
        <dbReference type="ChEBI" id="CHEBI:16567"/>
        <label>1</label>
    </ligand>
</feature>
<keyword evidence="5" id="KW-0479">Metal-binding</keyword>
<keyword evidence="11" id="KW-1185">Reference proteome</keyword>